<keyword evidence="3" id="KW-0732">Signal</keyword>
<feature type="domain" description="Capsule synthesis protein CapA" evidence="4">
    <location>
        <begin position="77"/>
        <end position="329"/>
    </location>
</feature>
<evidence type="ECO:0000256" key="3">
    <source>
        <dbReference type="SAM" id="SignalP"/>
    </source>
</evidence>
<dbReference type="AlphaFoldDB" id="A0A4Q7M1P8"/>
<feature type="signal peptide" evidence="3">
    <location>
        <begin position="1"/>
        <end position="26"/>
    </location>
</feature>
<dbReference type="SMART" id="SM00854">
    <property type="entry name" value="PGA_cap"/>
    <property type="match status" value="1"/>
</dbReference>
<evidence type="ECO:0000256" key="1">
    <source>
        <dbReference type="ARBA" id="ARBA00005662"/>
    </source>
</evidence>
<dbReference type="InterPro" id="IPR019079">
    <property type="entry name" value="Capsule_synth_CapA"/>
</dbReference>
<feature type="region of interest" description="Disordered" evidence="2">
    <location>
        <begin position="395"/>
        <end position="438"/>
    </location>
</feature>
<dbReference type="InterPro" id="IPR029052">
    <property type="entry name" value="Metallo-depent_PP-like"/>
</dbReference>
<protein>
    <submittedName>
        <fullName evidence="5">Poly-gamma-glutamate synthesis protein (Capsule biosynthesis protein)</fullName>
    </submittedName>
</protein>
<dbReference type="Gene3D" id="3.60.21.10">
    <property type="match status" value="1"/>
</dbReference>
<dbReference type="CDD" id="cd07381">
    <property type="entry name" value="MPP_CapA"/>
    <property type="match status" value="1"/>
</dbReference>
<name>A0A4Q7M1P8_9MICO</name>
<organism evidence="5 6">
    <name type="scientific">Xylanimonas ulmi</name>
    <dbReference type="NCBI Taxonomy" id="228973"/>
    <lineage>
        <taxon>Bacteria</taxon>
        <taxon>Bacillati</taxon>
        <taxon>Actinomycetota</taxon>
        <taxon>Actinomycetes</taxon>
        <taxon>Micrococcales</taxon>
        <taxon>Promicromonosporaceae</taxon>
        <taxon>Xylanimonas</taxon>
    </lineage>
</organism>
<feature type="compositionally biased region" description="Low complexity" evidence="2">
    <location>
        <begin position="44"/>
        <end position="63"/>
    </location>
</feature>
<evidence type="ECO:0000259" key="4">
    <source>
        <dbReference type="SMART" id="SM00854"/>
    </source>
</evidence>
<evidence type="ECO:0000313" key="6">
    <source>
        <dbReference type="Proteomes" id="UP000293852"/>
    </source>
</evidence>
<reference evidence="5 6" key="1">
    <citation type="submission" date="2019-02" db="EMBL/GenBank/DDBJ databases">
        <title>Sequencing the genomes of 1000 actinobacteria strains.</title>
        <authorList>
            <person name="Klenk H.-P."/>
        </authorList>
    </citation>
    <scope>NUCLEOTIDE SEQUENCE [LARGE SCALE GENOMIC DNA]</scope>
    <source>
        <strain evidence="5 6">DSM 16932</strain>
    </source>
</reference>
<keyword evidence="6" id="KW-1185">Reference proteome</keyword>
<evidence type="ECO:0000313" key="5">
    <source>
        <dbReference type="EMBL" id="RZS61344.1"/>
    </source>
</evidence>
<dbReference type="RefSeq" id="WP_242607890.1">
    <property type="nucleotide sequence ID" value="NZ_SGWX01000001.1"/>
</dbReference>
<accession>A0A4Q7M1P8</accession>
<dbReference type="InterPro" id="IPR052169">
    <property type="entry name" value="CW_Biosynth-Accessory"/>
</dbReference>
<dbReference type="PANTHER" id="PTHR33393:SF13">
    <property type="entry name" value="PGA BIOSYNTHESIS PROTEIN CAPA"/>
    <property type="match status" value="1"/>
</dbReference>
<dbReference type="Proteomes" id="UP000293852">
    <property type="component" value="Unassembled WGS sequence"/>
</dbReference>
<proteinExistence type="inferred from homology"/>
<feature type="region of interest" description="Disordered" evidence="2">
    <location>
        <begin position="42"/>
        <end position="73"/>
    </location>
</feature>
<dbReference type="EMBL" id="SGWX01000001">
    <property type="protein sequence ID" value="RZS61344.1"/>
    <property type="molecule type" value="Genomic_DNA"/>
</dbReference>
<dbReference type="SUPFAM" id="SSF56300">
    <property type="entry name" value="Metallo-dependent phosphatases"/>
    <property type="match status" value="1"/>
</dbReference>
<dbReference type="Pfam" id="PF09587">
    <property type="entry name" value="PGA_cap"/>
    <property type="match status" value="1"/>
</dbReference>
<sequence length="438" mass="44243">MTRTRRGARRPRYGLAAGLVAGGLAAGALTGAVTGHLQADRSADAAGGAPGAAAPTAPAAQEPTTPPPPSPEPAVFTLLAGGDVLLHAPVTRSATHDGVLDYSAVLSGLDAWVQGADLALCHFETPVAPPGQQVTTYPVFGVPAQIVTDLAEQGWDGCSTASNHSVDRALPGLVATLDAFDAAGLGHAGTARTQAEADAPQLYTLEREGRALTVAHLSITYGLNGLPMPADAPWAVHLIDVEATLAQAAAARGAGADLVVVSLHDGVEYRAEPTQDQIAVSSALADSGLIDLVIGHHAHVPQPIVRLDGGPGGVGMWVAYGLGNMVSNQSVDCCTAASSNGVLMTATVVAQPDGPARVTGVEWTATTVDRAAGHRVRVLAEALADPASGTLSPAELAARDQRVRDVVGGQAPERTTPPAPTGPAPVVVRRAEQPAPPA</sequence>
<comment type="caution">
    <text evidence="5">The sequence shown here is derived from an EMBL/GenBank/DDBJ whole genome shotgun (WGS) entry which is preliminary data.</text>
</comment>
<dbReference type="PANTHER" id="PTHR33393">
    <property type="entry name" value="POLYGLUTAMINE SYNTHESIS ACCESSORY PROTEIN RV0574C-RELATED"/>
    <property type="match status" value="1"/>
</dbReference>
<evidence type="ECO:0000256" key="2">
    <source>
        <dbReference type="SAM" id="MobiDB-lite"/>
    </source>
</evidence>
<gene>
    <name evidence="5" type="ORF">EV386_1642</name>
</gene>
<feature type="chain" id="PRO_5039718426" evidence="3">
    <location>
        <begin position="27"/>
        <end position="438"/>
    </location>
</feature>
<comment type="similarity">
    <text evidence="1">Belongs to the CapA family.</text>
</comment>